<accession>A0A2T4UY19</accession>
<feature type="domain" description="Phosphoribosyltransferase" evidence="4">
    <location>
        <begin position="53"/>
        <end position="171"/>
    </location>
</feature>
<feature type="compositionally biased region" description="Basic and acidic residues" evidence="3">
    <location>
        <begin position="14"/>
        <end position="23"/>
    </location>
</feature>
<keyword evidence="6" id="KW-1185">Reference proteome</keyword>
<dbReference type="PANTHER" id="PTHR43864:SF1">
    <property type="entry name" value="XANTHINE PHOSPHORIBOSYLTRANSFERASE"/>
    <property type="match status" value="1"/>
</dbReference>
<evidence type="ECO:0000313" key="6">
    <source>
        <dbReference type="Proteomes" id="UP000241085"/>
    </source>
</evidence>
<dbReference type="RefSeq" id="WP_107575577.1">
    <property type="nucleotide sequence ID" value="NZ_PZPL01000001.1"/>
</dbReference>
<evidence type="ECO:0000313" key="5">
    <source>
        <dbReference type="EMBL" id="PTL74421.1"/>
    </source>
</evidence>
<dbReference type="Pfam" id="PF00156">
    <property type="entry name" value="Pribosyltran"/>
    <property type="match status" value="1"/>
</dbReference>
<proteinExistence type="predicted"/>
<reference evidence="5 6" key="1">
    <citation type="submission" date="2018-03" db="EMBL/GenBank/DDBJ databases">
        <title>Bacteriophage NCPPB3778 and a type I-E CRISPR drive the evolution of the US Biological Select Agent, Rathayibacter toxicus.</title>
        <authorList>
            <person name="Davis E.W.II."/>
            <person name="Tabima J.F."/>
            <person name="Weisberg A.J."/>
            <person name="Dantas Lopes L."/>
            <person name="Wiseman M.S."/>
            <person name="Wiseman M.S."/>
            <person name="Pupko T."/>
            <person name="Belcher M.S."/>
            <person name="Sechler A.J."/>
            <person name="Tancos M.A."/>
            <person name="Schroeder B.K."/>
            <person name="Murray T.D."/>
            <person name="Luster D.G."/>
            <person name="Schneider W.L."/>
            <person name="Rogers E."/>
            <person name="Andreote F.D."/>
            <person name="Grunwald N.J."/>
            <person name="Putnam M.L."/>
            <person name="Chang J.H."/>
        </authorList>
    </citation>
    <scope>NUCLEOTIDE SEQUENCE [LARGE SCALE GENOMIC DNA]</scope>
    <source>
        <strain evidence="5 6">DSM 15933</strain>
    </source>
</reference>
<evidence type="ECO:0000256" key="2">
    <source>
        <dbReference type="ARBA" id="ARBA00022726"/>
    </source>
</evidence>
<dbReference type="AlphaFoldDB" id="A0A2T4UY19"/>
<evidence type="ECO:0000256" key="3">
    <source>
        <dbReference type="SAM" id="MobiDB-lite"/>
    </source>
</evidence>
<keyword evidence="1 5" id="KW-0808">Transferase</keyword>
<dbReference type="GO" id="GO:0016757">
    <property type="term" value="F:glycosyltransferase activity"/>
    <property type="evidence" value="ECO:0007669"/>
    <property type="project" value="UniProtKB-KW"/>
</dbReference>
<dbReference type="Gene3D" id="3.40.50.2020">
    <property type="match status" value="1"/>
</dbReference>
<keyword evidence="2" id="KW-0660">Purine salvage</keyword>
<dbReference type="InterPro" id="IPR000836">
    <property type="entry name" value="PRTase_dom"/>
</dbReference>
<dbReference type="InterPro" id="IPR050118">
    <property type="entry name" value="Pur/Pyrimidine_PRTase"/>
</dbReference>
<evidence type="ECO:0000256" key="1">
    <source>
        <dbReference type="ARBA" id="ARBA00022679"/>
    </source>
</evidence>
<dbReference type="InterPro" id="IPR029057">
    <property type="entry name" value="PRTase-like"/>
</dbReference>
<organism evidence="5 6">
    <name type="scientific">Rathayibacter caricis DSM 15933</name>
    <dbReference type="NCBI Taxonomy" id="1328867"/>
    <lineage>
        <taxon>Bacteria</taxon>
        <taxon>Bacillati</taxon>
        <taxon>Actinomycetota</taxon>
        <taxon>Actinomycetes</taxon>
        <taxon>Micrococcales</taxon>
        <taxon>Microbacteriaceae</taxon>
        <taxon>Rathayibacter</taxon>
    </lineage>
</organism>
<dbReference type="GO" id="GO:0006166">
    <property type="term" value="P:purine ribonucleoside salvage"/>
    <property type="evidence" value="ECO:0007669"/>
    <property type="project" value="UniProtKB-KW"/>
</dbReference>
<dbReference type="Proteomes" id="UP000241085">
    <property type="component" value="Unassembled WGS sequence"/>
</dbReference>
<sequence>MSDPHDLRRRLVRAHGDSRDRTDGYASADVTGWWRDPGLLAALGPGLSALFADEEVTVVLGPQTRGTPLAALVALHRGAGLVEARKASAPVEDGVDWWETALPRDYRDDPIHFRVRRAVLAPGDRVLLVDDWIETGTQAAACRRLVALAGAEWVGAAVVVDGLEDDARRSDLRVRSLLRDAEL</sequence>
<protein>
    <submittedName>
        <fullName evidence="5">Adenine phosphoribosyltransferase</fullName>
    </submittedName>
</protein>
<dbReference type="SUPFAM" id="SSF53271">
    <property type="entry name" value="PRTase-like"/>
    <property type="match status" value="1"/>
</dbReference>
<gene>
    <name evidence="5" type="ORF">C1I63_17390</name>
</gene>
<evidence type="ECO:0000259" key="4">
    <source>
        <dbReference type="Pfam" id="PF00156"/>
    </source>
</evidence>
<keyword evidence="5" id="KW-0328">Glycosyltransferase</keyword>
<dbReference type="CDD" id="cd06223">
    <property type="entry name" value="PRTases_typeI"/>
    <property type="match status" value="1"/>
</dbReference>
<feature type="region of interest" description="Disordered" evidence="3">
    <location>
        <begin position="1"/>
        <end position="24"/>
    </location>
</feature>
<dbReference type="PANTHER" id="PTHR43864">
    <property type="entry name" value="HYPOXANTHINE/GUANINE PHOSPHORIBOSYLTRANSFERASE"/>
    <property type="match status" value="1"/>
</dbReference>
<dbReference type="EMBL" id="PZPL01000001">
    <property type="protein sequence ID" value="PTL74421.1"/>
    <property type="molecule type" value="Genomic_DNA"/>
</dbReference>
<name>A0A2T4UY19_9MICO</name>
<comment type="caution">
    <text evidence="5">The sequence shown here is derived from an EMBL/GenBank/DDBJ whole genome shotgun (WGS) entry which is preliminary data.</text>
</comment>